<dbReference type="InterPro" id="IPR036390">
    <property type="entry name" value="WH_DNA-bd_sf"/>
</dbReference>
<dbReference type="SUPFAM" id="SSF46785">
    <property type="entry name" value="Winged helix' DNA-binding domain"/>
    <property type="match status" value="1"/>
</dbReference>
<dbReference type="InterPro" id="IPR036388">
    <property type="entry name" value="WH-like_DNA-bd_sf"/>
</dbReference>
<dbReference type="Gene3D" id="3.30.70.330">
    <property type="match status" value="1"/>
</dbReference>
<feature type="compositionally biased region" description="Polar residues" evidence="1">
    <location>
        <begin position="443"/>
        <end position="454"/>
    </location>
</feature>
<dbReference type="GO" id="GO:0005634">
    <property type="term" value="C:nucleus"/>
    <property type="evidence" value="ECO:0007669"/>
    <property type="project" value="TreeGrafter"/>
</dbReference>
<gene>
    <name evidence="2" type="ORF">LSAA_8721</name>
</gene>
<dbReference type="InterPro" id="IPR045180">
    <property type="entry name" value="La_dom_prot"/>
</dbReference>
<name>A0A7R8CWY5_LEPSM</name>
<evidence type="ECO:0000313" key="2">
    <source>
        <dbReference type="EMBL" id="CAF2925863.1"/>
    </source>
</evidence>
<keyword evidence="3" id="KW-1185">Reference proteome</keyword>
<dbReference type="EMBL" id="HG994583">
    <property type="protein sequence ID" value="CAF2925863.1"/>
    <property type="molecule type" value="Genomic_DNA"/>
</dbReference>
<feature type="compositionally biased region" description="Basic and acidic residues" evidence="1">
    <location>
        <begin position="526"/>
        <end position="539"/>
    </location>
</feature>
<dbReference type="PROSITE" id="PS50961">
    <property type="entry name" value="HTH_LA"/>
    <property type="match status" value="1"/>
</dbReference>
<dbReference type="SMART" id="SM00715">
    <property type="entry name" value="LA"/>
    <property type="match status" value="1"/>
</dbReference>
<dbReference type="Proteomes" id="UP000675881">
    <property type="component" value="Chromosome 4"/>
</dbReference>
<organism evidence="2 3">
    <name type="scientific">Lepeophtheirus salmonis</name>
    <name type="common">Salmon louse</name>
    <name type="synonym">Caligus salmonis</name>
    <dbReference type="NCBI Taxonomy" id="72036"/>
    <lineage>
        <taxon>Eukaryota</taxon>
        <taxon>Metazoa</taxon>
        <taxon>Ecdysozoa</taxon>
        <taxon>Arthropoda</taxon>
        <taxon>Crustacea</taxon>
        <taxon>Multicrustacea</taxon>
        <taxon>Hexanauplia</taxon>
        <taxon>Copepoda</taxon>
        <taxon>Siphonostomatoida</taxon>
        <taxon>Caligidae</taxon>
        <taxon>Lepeophtheirus</taxon>
    </lineage>
</organism>
<dbReference type="InterPro" id="IPR000504">
    <property type="entry name" value="RRM_dom"/>
</dbReference>
<dbReference type="OrthoDB" id="6379158at2759"/>
<dbReference type="SUPFAM" id="SSF54928">
    <property type="entry name" value="RNA-binding domain, RBD"/>
    <property type="match status" value="1"/>
</dbReference>
<proteinExistence type="predicted"/>
<dbReference type="InterPro" id="IPR006630">
    <property type="entry name" value="La_HTH"/>
</dbReference>
<dbReference type="InterPro" id="IPR035979">
    <property type="entry name" value="RBD_domain_sf"/>
</dbReference>
<accession>A0A7R8CWY5</accession>
<dbReference type="GO" id="GO:0003729">
    <property type="term" value="F:mRNA binding"/>
    <property type="evidence" value="ECO:0007669"/>
    <property type="project" value="TreeGrafter"/>
</dbReference>
<dbReference type="PROSITE" id="PS50102">
    <property type="entry name" value="RRM"/>
    <property type="match status" value="1"/>
</dbReference>
<evidence type="ECO:0000256" key="1">
    <source>
        <dbReference type="SAM" id="MobiDB-lite"/>
    </source>
</evidence>
<reference evidence="2" key="1">
    <citation type="submission" date="2021-02" db="EMBL/GenBank/DDBJ databases">
        <authorList>
            <person name="Bekaert M."/>
        </authorList>
    </citation>
    <scope>NUCLEOTIDE SEQUENCE</scope>
    <source>
        <strain evidence="2">IoA-00</strain>
    </source>
</reference>
<dbReference type="PANTHER" id="PTHR22792">
    <property type="entry name" value="LUPUS LA PROTEIN-RELATED"/>
    <property type="match status" value="1"/>
</dbReference>
<protein>
    <submittedName>
        <fullName evidence="2">LARP6</fullName>
    </submittedName>
</protein>
<feature type="compositionally biased region" description="Acidic residues" evidence="1">
    <location>
        <begin position="509"/>
        <end position="525"/>
    </location>
</feature>
<dbReference type="PANTHER" id="PTHR22792:SF140">
    <property type="entry name" value="ACHILLES, ISOFORM A"/>
    <property type="match status" value="1"/>
</dbReference>
<dbReference type="InterPro" id="IPR012677">
    <property type="entry name" value="Nucleotide-bd_a/b_plait_sf"/>
</dbReference>
<feature type="region of interest" description="Disordered" evidence="1">
    <location>
        <begin position="468"/>
        <end position="539"/>
    </location>
</feature>
<evidence type="ECO:0000313" key="3">
    <source>
        <dbReference type="Proteomes" id="UP000675881"/>
    </source>
</evidence>
<feature type="region of interest" description="Disordered" evidence="1">
    <location>
        <begin position="273"/>
        <end position="326"/>
    </location>
</feature>
<dbReference type="Gene3D" id="1.10.10.10">
    <property type="entry name" value="Winged helix-like DNA-binding domain superfamily/Winged helix DNA-binding domain"/>
    <property type="match status" value="1"/>
</dbReference>
<feature type="region of interest" description="Disordered" evidence="1">
    <location>
        <begin position="422"/>
        <end position="456"/>
    </location>
</feature>
<sequence length="539" mass="61173">MYVPLIFLSLTYYPSFDIVEVTITLHIIYNFFLLEKFIRKWLFTLNSQQSTPIIPWHSQLIKTFTPCIPAPMALTLSFTIHITPILILTRITPLIKQELIERNQPIQMMICVKKLFNRNKEGFVSLKLISSFKRVKHLSKDWRQVAEAIERKSDKLEVNDLKTKVRRLAELPEYDETTPSRTVVALNLPLERPTIEGVAEIFSKVGDIVLIRILRPGNPIPADIKPFVNKHPEMIAKVTALVEFERTEFALRAVKDLSTGEDVEDGMKVMELIPAPSKSQKNKKAESKASKQVSNNSGTIPTRRSSYAGQQHQNQNQAFTNGNTIRNRRISLYHNMKFEEMPNQMTDNHGNKPGLNPNAPTFQMQRRISRPHMIHPFEMLQMQHQQVAAAAMAAMHSPASPWLQRRMMNEVASSGLALPPNVVRLPRGPTKGTKGFHNWCRSRMTSSPPATSVSPIVGVEIQDEIVEEDSKSELVASTSNESPPPPPQSQLQTEQALLPPLPRIIIDNTNEDDDDSGNEDDGFSDPDERRQGEFNERTR</sequence>
<dbReference type="AlphaFoldDB" id="A0A7R8CWY5"/>
<feature type="compositionally biased region" description="Polar residues" evidence="1">
    <location>
        <begin position="290"/>
        <end position="325"/>
    </location>
</feature>